<evidence type="ECO:0000259" key="3">
    <source>
        <dbReference type="Pfam" id="PF13439"/>
    </source>
</evidence>
<protein>
    <submittedName>
        <fullName evidence="4">Glycosyltransferase family 4 protein</fullName>
    </submittedName>
</protein>
<organism evidence="4 5">
    <name type="scientific">Actinophytocola glycyrrhizae</name>
    <dbReference type="NCBI Taxonomy" id="2044873"/>
    <lineage>
        <taxon>Bacteria</taxon>
        <taxon>Bacillati</taxon>
        <taxon>Actinomycetota</taxon>
        <taxon>Actinomycetes</taxon>
        <taxon>Pseudonocardiales</taxon>
        <taxon>Pseudonocardiaceae</taxon>
    </lineage>
</organism>
<dbReference type="InterPro" id="IPR028098">
    <property type="entry name" value="Glyco_trans_4-like_N"/>
</dbReference>
<dbReference type="InterPro" id="IPR050194">
    <property type="entry name" value="Glycosyltransferase_grp1"/>
</dbReference>
<dbReference type="CDD" id="cd03794">
    <property type="entry name" value="GT4_WbuB-like"/>
    <property type="match status" value="1"/>
</dbReference>
<dbReference type="Gene3D" id="3.40.50.2000">
    <property type="entry name" value="Glycogen Phosphorylase B"/>
    <property type="match status" value="2"/>
</dbReference>
<accession>A0ABV9S4U6</accession>
<evidence type="ECO:0000313" key="4">
    <source>
        <dbReference type="EMBL" id="MFC4854709.1"/>
    </source>
</evidence>
<dbReference type="RefSeq" id="WP_378056637.1">
    <property type="nucleotide sequence ID" value="NZ_JBHSIS010000006.1"/>
</dbReference>
<dbReference type="PANTHER" id="PTHR45947:SF3">
    <property type="entry name" value="SULFOQUINOVOSYL TRANSFERASE SQD2"/>
    <property type="match status" value="1"/>
</dbReference>
<proteinExistence type="predicted"/>
<reference evidence="5" key="1">
    <citation type="journal article" date="2019" name="Int. J. Syst. Evol. Microbiol.">
        <title>The Global Catalogue of Microorganisms (GCM) 10K type strain sequencing project: providing services to taxonomists for standard genome sequencing and annotation.</title>
        <authorList>
            <consortium name="The Broad Institute Genomics Platform"/>
            <consortium name="The Broad Institute Genome Sequencing Center for Infectious Disease"/>
            <person name="Wu L."/>
            <person name="Ma J."/>
        </authorList>
    </citation>
    <scope>NUCLEOTIDE SEQUENCE [LARGE SCALE GENOMIC DNA]</scope>
    <source>
        <strain evidence="5">ZS-22-S1</strain>
    </source>
</reference>
<keyword evidence="1" id="KW-0328">Glycosyltransferase</keyword>
<gene>
    <name evidence="4" type="ORF">ACFPCV_14470</name>
</gene>
<dbReference type="SUPFAM" id="SSF53756">
    <property type="entry name" value="UDP-Glycosyltransferase/glycogen phosphorylase"/>
    <property type="match status" value="1"/>
</dbReference>
<dbReference type="Pfam" id="PF13692">
    <property type="entry name" value="Glyco_trans_1_4"/>
    <property type="match status" value="1"/>
</dbReference>
<name>A0ABV9S4U6_9PSEU</name>
<evidence type="ECO:0000256" key="2">
    <source>
        <dbReference type="ARBA" id="ARBA00022679"/>
    </source>
</evidence>
<keyword evidence="2" id="KW-0808">Transferase</keyword>
<comment type="caution">
    <text evidence="4">The sequence shown here is derived from an EMBL/GenBank/DDBJ whole genome shotgun (WGS) entry which is preliminary data.</text>
</comment>
<dbReference type="EMBL" id="JBHSIS010000006">
    <property type="protein sequence ID" value="MFC4854709.1"/>
    <property type="molecule type" value="Genomic_DNA"/>
</dbReference>
<evidence type="ECO:0000256" key="1">
    <source>
        <dbReference type="ARBA" id="ARBA00022676"/>
    </source>
</evidence>
<dbReference type="Proteomes" id="UP001595859">
    <property type="component" value="Unassembled WGS sequence"/>
</dbReference>
<sequence length="378" mass="40098">MKVVIVTRLFAPEVAAAAFRLKALADGLAAAGHQVTVLTTKPPANAGSQEFPDYRVLRWPVLRDAGGNVRGYVQYASFDFPMVPRLLARSADVVVSEPPPTTGALAALACLVRRRPLYYYAADIWSDAVAAIDAPGFVTKVMRAFERFALRRARGVIAVSDGVAERARALGARNVEVVANGVDTNQFHPVDAPDTDGQPYFVYTGTMSEWQGCDVFVRAMPIVREKHPRATLRFFGQGSAEPALRALAAEVAPDMVEFGGVVPPAQAARWISGATGALVSIVPGKGYDFAKPTKIYAAAACGTPVLFAGVGASAELVEENALGSVSGYGPEDVAAKMIAMLDGDRPDGEHLVSWVRDNASLATTGRLAAAWIAGDLRR</sequence>
<dbReference type="PANTHER" id="PTHR45947">
    <property type="entry name" value="SULFOQUINOVOSYL TRANSFERASE SQD2"/>
    <property type="match status" value="1"/>
</dbReference>
<keyword evidence="5" id="KW-1185">Reference proteome</keyword>
<evidence type="ECO:0000313" key="5">
    <source>
        <dbReference type="Proteomes" id="UP001595859"/>
    </source>
</evidence>
<dbReference type="Pfam" id="PF13439">
    <property type="entry name" value="Glyco_transf_4"/>
    <property type="match status" value="1"/>
</dbReference>
<feature type="domain" description="Glycosyltransferase subfamily 4-like N-terminal" evidence="3">
    <location>
        <begin position="21"/>
        <end position="185"/>
    </location>
</feature>